<dbReference type="Proteomes" id="UP001150581">
    <property type="component" value="Unassembled WGS sequence"/>
</dbReference>
<comment type="caution">
    <text evidence="1">The sequence shown here is derived from an EMBL/GenBank/DDBJ whole genome shotgun (WGS) entry which is preliminary data.</text>
</comment>
<reference evidence="1" key="1">
    <citation type="submission" date="2022-07" db="EMBL/GenBank/DDBJ databases">
        <title>Phylogenomic reconstructions and comparative analyses of Kickxellomycotina fungi.</title>
        <authorList>
            <person name="Reynolds N.K."/>
            <person name="Stajich J.E."/>
            <person name="Barry K."/>
            <person name="Grigoriev I.V."/>
            <person name="Crous P."/>
            <person name="Smith M.E."/>
        </authorList>
    </citation>
    <scope>NUCLEOTIDE SEQUENCE</scope>
    <source>
        <strain evidence="1">Benny 63K</strain>
    </source>
</reference>
<accession>A0ACC1I6Q8</accession>
<protein>
    <submittedName>
        <fullName evidence="1">Nucleolar protein</fullName>
    </submittedName>
</protein>
<proteinExistence type="predicted"/>
<keyword evidence="2" id="KW-1185">Reference proteome</keyword>
<gene>
    <name evidence="1" type="primary">NOP15_2</name>
    <name evidence="1" type="ORF">LPJ66_008742</name>
</gene>
<dbReference type="EMBL" id="JANBPG010001830">
    <property type="protein sequence ID" value="KAJ1888102.1"/>
    <property type="molecule type" value="Genomic_DNA"/>
</dbReference>
<organism evidence="1 2">
    <name type="scientific">Kickxella alabastrina</name>
    <dbReference type="NCBI Taxonomy" id="61397"/>
    <lineage>
        <taxon>Eukaryota</taxon>
        <taxon>Fungi</taxon>
        <taxon>Fungi incertae sedis</taxon>
        <taxon>Zoopagomycota</taxon>
        <taxon>Kickxellomycotina</taxon>
        <taxon>Kickxellomycetes</taxon>
        <taxon>Kickxellales</taxon>
        <taxon>Kickxellaceae</taxon>
        <taxon>Kickxella</taxon>
    </lineage>
</organism>
<name>A0ACC1I6Q8_9FUNG</name>
<evidence type="ECO:0000313" key="2">
    <source>
        <dbReference type="Proteomes" id="UP001150581"/>
    </source>
</evidence>
<sequence>MAPGRNNTAGKRNAQKAAPKAAPKAALKAAPKPIQKAVPNKKKGSVTQAPIDEDMSDSEIDEDNGSDIEETIYEMSDDSAIEDVSDSGEEDYEEEEEDNISGDDEDIEAANEDSEGSDSEIDEAALLAGIKDSDISESESEGEDDFSKNVGKIELDSKASAKLMDRLSKIKSRKGKPGVLYIGRIPHGFYEEEMHGYFGQFGDIKRLRLSRSPKTGGSRHYAFLEFAHAEVAKIVADTMNNYLMFDRLLKCSVVPEDKVDDKLFTCRFRKVTIGKAAKKQQEKQNRPKTMDEVNSQIGRLVKSENKKRSRLAAAGIDYEFPGYKELRAPKAKYTKFAA</sequence>
<evidence type="ECO:0000313" key="1">
    <source>
        <dbReference type="EMBL" id="KAJ1888102.1"/>
    </source>
</evidence>